<accession>A0ABS7TDK6</accession>
<evidence type="ECO:0000256" key="4">
    <source>
        <dbReference type="RuleBase" id="RU366026"/>
    </source>
</evidence>
<comment type="catalytic activity">
    <reaction evidence="4">
        <text>2 cob(II)alamin + reduced [electron-transfer flavoprotein] + 2 ATP = 2 adenosylcob(III)alamin + 2 triphosphate + oxidized [electron-transfer flavoprotein] + 3 H(+)</text>
        <dbReference type="Rhea" id="RHEA:28671"/>
        <dbReference type="Rhea" id="RHEA-COMP:10685"/>
        <dbReference type="Rhea" id="RHEA-COMP:10686"/>
        <dbReference type="ChEBI" id="CHEBI:15378"/>
        <dbReference type="ChEBI" id="CHEBI:16304"/>
        <dbReference type="ChEBI" id="CHEBI:18036"/>
        <dbReference type="ChEBI" id="CHEBI:18408"/>
        <dbReference type="ChEBI" id="CHEBI:30616"/>
        <dbReference type="ChEBI" id="CHEBI:57692"/>
        <dbReference type="ChEBI" id="CHEBI:58307"/>
        <dbReference type="EC" id="2.5.1.17"/>
    </reaction>
</comment>
<dbReference type="InterPro" id="IPR016030">
    <property type="entry name" value="CblAdoTrfase-like"/>
</dbReference>
<protein>
    <recommendedName>
        <fullName evidence="4">Corrinoid adenosyltransferase</fullName>
        <ecNumber evidence="4">2.5.1.17</ecNumber>
    </recommendedName>
    <alternativeName>
        <fullName evidence="4">Cob(II)alamin adenosyltransferase</fullName>
    </alternativeName>
    <alternativeName>
        <fullName evidence="4">Cob(II)yrinic acid a,c-diamide adenosyltransferase</fullName>
    </alternativeName>
    <alternativeName>
        <fullName evidence="4">Cobinamide/cobalamin adenosyltransferase</fullName>
    </alternativeName>
</protein>
<dbReference type="InterPro" id="IPR036451">
    <property type="entry name" value="CblAdoTrfase-like_sf"/>
</dbReference>
<evidence type="ECO:0000256" key="5">
    <source>
        <dbReference type="SAM" id="MobiDB-lite"/>
    </source>
</evidence>
<dbReference type="EC" id="2.5.1.17" evidence="4"/>
<dbReference type="EMBL" id="JAIQDJ010000002">
    <property type="protein sequence ID" value="MBZ4185929.1"/>
    <property type="molecule type" value="Genomic_DNA"/>
</dbReference>
<evidence type="ECO:0000259" key="6">
    <source>
        <dbReference type="Pfam" id="PF01923"/>
    </source>
</evidence>
<feature type="region of interest" description="Disordered" evidence="5">
    <location>
        <begin position="1"/>
        <end position="23"/>
    </location>
</feature>
<keyword evidence="1 4" id="KW-0808">Transferase</keyword>
<dbReference type="InterPro" id="IPR029499">
    <property type="entry name" value="PduO-typ"/>
</dbReference>
<comment type="pathway">
    <text evidence="4">Cofactor biosynthesis; adenosylcobalamin biosynthesis; adenosylcobalamin from cob(II)yrinate a,c-diamide: step 2/7.</text>
</comment>
<dbReference type="Gene3D" id="1.20.1200.10">
    <property type="entry name" value="Cobalamin adenosyltransferase-like"/>
    <property type="match status" value="1"/>
</dbReference>
<dbReference type="PANTHER" id="PTHR12213:SF0">
    <property type="entry name" value="CORRINOID ADENOSYLTRANSFERASE MMAB"/>
    <property type="match status" value="1"/>
</dbReference>
<evidence type="ECO:0000313" key="8">
    <source>
        <dbReference type="Proteomes" id="UP001430290"/>
    </source>
</evidence>
<name>A0ABS7TDK6_9GAMM</name>
<dbReference type="NCBIfam" id="TIGR00636">
    <property type="entry name" value="PduO_Nterm"/>
    <property type="match status" value="1"/>
</dbReference>
<dbReference type="SUPFAM" id="SSF89028">
    <property type="entry name" value="Cobalamin adenosyltransferase-like"/>
    <property type="match status" value="1"/>
</dbReference>
<keyword evidence="4" id="KW-0169">Cobalamin biosynthesis</keyword>
<reference evidence="7" key="1">
    <citation type="submission" date="2021-09" db="EMBL/GenBank/DDBJ databases">
        <authorList>
            <person name="Wu T."/>
            <person name="Guo S.Z."/>
        </authorList>
    </citation>
    <scope>NUCLEOTIDE SEQUENCE</scope>
    <source>
        <strain evidence="7">RSS-23</strain>
    </source>
</reference>
<feature type="domain" description="Cobalamin adenosyltransferase-like" evidence="6">
    <location>
        <begin position="8"/>
        <end position="165"/>
    </location>
</feature>
<evidence type="ECO:0000313" key="7">
    <source>
        <dbReference type="EMBL" id="MBZ4185929.1"/>
    </source>
</evidence>
<dbReference type="RefSeq" id="WP_223627962.1">
    <property type="nucleotide sequence ID" value="NZ_JAIQDJ010000002.1"/>
</dbReference>
<dbReference type="Pfam" id="PF01923">
    <property type="entry name" value="Cob_adeno_trans"/>
    <property type="match status" value="1"/>
</dbReference>
<sequence length="183" mass="20158">MGNRLSRIYTRTGDDGSTGLGDGTRVGKDSARVEAYGTVDEANACIGLLLATDMPETVRDLLTRIQHQLFDLGGELCIPGHAAIFDADIDALEAQLDQFNEGLPALKEFILPGGGEAAARCHIARTVVRRAERRTVELARLENVRPQPVQYLNRLSDLLFVLCRVLARASGHGEVLWKHERRK</sequence>
<proteinExistence type="inferred from homology"/>
<dbReference type="GO" id="GO:0008817">
    <property type="term" value="F:corrinoid adenosyltransferase activity"/>
    <property type="evidence" value="ECO:0007669"/>
    <property type="project" value="UniProtKB-EC"/>
</dbReference>
<gene>
    <name evidence="7" type="ORF">K7B09_06245</name>
</gene>
<dbReference type="PANTHER" id="PTHR12213">
    <property type="entry name" value="CORRINOID ADENOSYLTRANSFERASE"/>
    <property type="match status" value="1"/>
</dbReference>
<dbReference type="Proteomes" id="UP001430290">
    <property type="component" value="Unassembled WGS sequence"/>
</dbReference>
<evidence type="ECO:0000256" key="2">
    <source>
        <dbReference type="ARBA" id="ARBA00022741"/>
    </source>
</evidence>
<organism evidence="7 8">
    <name type="scientific">Thermomonas beijingensis</name>
    <dbReference type="NCBI Taxonomy" id="2872701"/>
    <lineage>
        <taxon>Bacteria</taxon>
        <taxon>Pseudomonadati</taxon>
        <taxon>Pseudomonadota</taxon>
        <taxon>Gammaproteobacteria</taxon>
        <taxon>Lysobacterales</taxon>
        <taxon>Lysobacteraceae</taxon>
        <taxon>Thermomonas</taxon>
    </lineage>
</organism>
<evidence type="ECO:0000256" key="1">
    <source>
        <dbReference type="ARBA" id="ARBA00022679"/>
    </source>
</evidence>
<keyword evidence="8" id="KW-1185">Reference proteome</keyword>
<keyword evidence="3 4" id="KW-0067">ATP-binding</keyword>
<comment type="similarity">
    <text evidence="4">Belongs to the Cob(I)alamin adenosyltransferase family.</text>
</comment>
<comment type="catalytic activity">
    <reaction evidence="4">
        <text>2 cob(II)yrinate a,c diamide + reduced [electron-transfer flavoprotein] + 2 ATP = 2 adenosylcob(III)yrinate a,c-diamide + 2 triphosphate + oxidized [electron-transfer flavoprotein] + 3 H(+)</text>
        <dbReference type="Rhea" id="RHEA:11528"/>
        <dbReference type="Rhea" id="RHEA-COMP:10685"/>
        <dbReference type="Rhea" id="RHEA-COMP:10686"/>
        <dbReference type="ChEBI" id="CHEBI:15378"/>
        <dbReference type="ChEBI" id="CHEBI:18036"/>
        <dbReference type="ChEBI" id="CHEBI:30616"/>
        <dbReference type="ChEBI" id="CHEBI:57692"/>
        <dbReference type="ChEBI" id="CHEBI:58307"/>
        <dbReference type="ChEBI" id="CHEBI:58503"/>
        <dbReference type="ChEBI" id="CHEBI:58537"/>
        <dbReference type="EC" id="2.5.1.17"/>
    </reaction>
</comment>
<evidence type="ECO:0000256" key="3">
    <source>
        <dbReference type="ARBA" id="ARBA00022840"/>
    </source>
</evidence>
<comment type="caution">
    <text evidence="7">The sequence shown here is derived from an EMBL/GenBank/DDBJ whole genome shotgun (WGS) entry which is preliminary data.</text>
</comment>
<keyword evidence="2 4" id="KW-0547">Nucleotide-binding</keyword>